<dbReference type="InterPro" id="IPR002197">
    <property type="entry name" value="HTH_Fis"/>
</dbReference>
<dbReference type="Pfam" id="PF00158">
    <property type="entry name" value="Sigma54_activat"/>
    <property type="match status" value="1"/>
</dbReference>
<dbReference type="FunFam" id="3.40.50.300:FF:000006">
    <property type="entry name" value="DNA-binding transcriptional regulator NtrC"/>
    <property type="match status" value="1"/>
</dbReference>
<dbReference type="PROSITE" id="PS50045">
    <property type="entry name" value="SIGMA54_INTERACT_4"/>
    <property type="match status" value="1"/>
</dbReference>
<dbReference type="InterPro" id="IPR009057">
    <property type="entry name" value="Homeodomain-like_sf"/>
</dbReference>
<dbReference type="Pfam" id="PF25601">
    <property type="entry name" value="AAA_lid_14"/>
    <property type="match status" value="1"/>
</dbReference>
<reference evidence="7 8" key="1">
    <citation type="submission" date="2020-08" db="EMBL/GenBank/DDBJ databases">
        <title>Genomic Encyclopedia of Type Strains, Phase IV (KMG-IV): sequencing the most valuable type-strain genomes for metagenomic binning, comparative biology and taxonomic classification.</title>
        <authorList>
            <person name="Goeker M."/>
        </authorList>
    </citation>
    <scope>NUCLEOTIDE SEQUENCE [LARGE SCALE GENOMIC DNA]</scope>
    <source>
        <strain evidence="7 8">DSM 11275</strain>
    </source>
</reference>
<evidence type="ECO:0000313" key="8">
    <source>
        <dbReference type="Proteomes" id="UP000539075"/>
    </source>
</evidence>
<dbReference type="GO" id="GO:0005524">
    <property type="term" value="F:ATP binding"/>
    <property type="evidence" value="ECO:0007669"/>
    <property type="project" value="UniProtKB-KW"/>
</dbReference>
<dbReference type="EMBL" id="JACHGO010000003">
    <property type="protein sequence ID" value="MBB5143034.1"/>
    <property type="molecule type" value="Genomic_DNA"/>
</dbReference>
<dbReference type="Pfam" id="PF01590">
    <property type="entry name" value="GAF"/>
    <property type="match status" value="1"/>
</dbReference>
<dbReference type="SMART" id="SM00065">
    <property type="entry name" value="GAF"/>
    <property type="match status" value="1"/>
</dbReference>
<accession>A0A7W8C285</accession>
<dbReference type="Gene3D" id="3.30.450.40">
    <property type="match status" value="1"/>
</dbReference>
<dbReference type="PRINTS" id="PR01590">
    <property type="entry name" value="HTHFIS"/>
</dbReference>
<dbReference type="PROSITE" id="PS00688">
    <property type="entry name" value="SIGMA54_INTERACT_3"/>
    <property type="match status" value="1"/>
</dbReference>
<dbReference type="SUPFAM" id="SSF55781">
    <property type="entry name" value="GAF domain-like"/>
    <property type="match status" value="1"/>
</dbReference>
<dbReference type="SUPFAM" id="SSF52540">
    <property type="entry name" value="P-loop containing nucleoside triphosphate hydrolases"/>
    <property type="match status" value="1"/>
</dbReference>
<dbReference type="InterPro" id="IPR029016">
    <property type="entry name" value="GAF-like_dom_sf"/>
</dbReference>
<proteinExistence type="predicted"/>
<dbReference type="RefSeq" id="WP_246388010.1">
    <property type="nucleotide sequence ID" value="NZ_JACHGO010000003.1"/>
</dbReference>
<keyword evidence="5" id="KW-0804">Transcription</keyword>
<comment type="caution">
    <text evidence="7">The sequence shown here is derived from an EMBL/GenBank/DDBJ whole genome shotgun (WGS) entry which is preliminary data.</text>
</comment>
<keyword evidence="3" id="KW-0805">Transcription regulation</keyword>
<dbReference type="InterPro" id="IPR003593">
    <property type="entry name" value="AAA+_ATPase"/>
</dbReference>
<evidence type="ECO:0000256" key="3">
    <source>
        <dbReference type="ARBA" id="ARBA00023015"/>
    </source>
</evidence>
<dbReference type="InterPro" id="IPR002078">
    <property type="entry name" value="Sigma_54_int"/>
</dbReference>
<dbReference type="AlphaFoldDB" id="A0A7W8C285"/>
<sequence>MFLTSGQPAGMFQVHKEYGPSGLRLRLAAKAMLKNRDVAVPLESFGSTSPQVSVRQRQAGMSVAVCPVLRQRAGTPFPLCADIVRTGSPRFNPGSEATVHSDVPPLLSFMDAGQCLDTLDRVLTALSPGHPFQESLQELLAALAEDMHFDRPHIVVQDPDSGELRLSLSYGQADAPEAAYAPGSGITGQVFAEGRSIIVSCMRGRADFKNRLFGRSEEEMARLAFICVPVHVENGDKSEVVGILSADTPTAPQEELELRRRFLQTVATLVGRQVARLQEELSRRHACILADEPVASGLPSSIIARSKSLHHVLRRLTQAGAGKATVLLRGESGVGKELMAQALHAASPRRNNPLVMLNCAALPSELIEGELFGWRKGAFTGAVQNRAGMFRQADTGTLFLDEVGDLSPIAQAKVLRALQEGEIQPLGDERRIKVDVRLVCATNRPLEELVEQGLFREDLYYRINVFPIFIPPLRERPEDILPMVEHFIEMFSKEYGRPVRRVSTPAIDILLGYHWPGNVRELRNVLERAVLICDDAVLRSHHLPGMLQNEKSGIHNWTTGNLGLTETVANVERELIAAALVKAGGNIHQAARDLNITYRIIYYKMKKYDIDFKKYLPPA</sequence>
<keyword evidence="4" id="KW-0238">DNA-binding</keyword>
<dbReference type="Gene3D" id="1.10.8.60">
    <property type="match status" value="1"/>
</dbReference>
<dbReference type="GO" id="GO:0006355">
    <property type="term" value="P:regulation of DNA-templated transcription"/>
    <property type="evidence" value="ECO:0007669"/>
    <property type="project" value="InterPro"/>
</dbReference>
<dbReference type="Proteomes" id="UP000539075">
    <property type="component" value="Unassembled WGS sequence"/>
</dbReference>
<dbReference type="Pfam" id="PF02954">
    <property type="entry name" value="HTH_8"/>
    <property type="match status" value="1"/>
</dbReference>
<evidence type="ECO:0000256" key="4">
    <source>
        <dbReference type="ARBA" id="ARBA00023125"/>
    </source>
</evidence>
<dbReference type="InterPro" id="IPR058031">
    <property type="entry name" value="AAA_lid_NorR"/>
</dbReference>
<dbReference type="PROSITE" id="PS00676">
    <property type="entry name" value="SIGMA54_INTERACT_2"/>
    <property type="match status" value="1"/>
</dbReference>
<name>A0A7W8C285_9BACT</name>
<dbReference type="SMART" id="SM00382">
    <property type="entry name" value="AAA"/>
    <property type="match status" value="1"/>
</dbReference>
<dbReference type="InterPro" id="IPR025943">
    <property type="entry name" value="Sigma_54_int_dom_ATP-bd_2"/>
</dbReference>
<dbReference type="Gene3D" id="3.40.50.300">
    <property type="entry name" value="P-loop containing nucleotide triphosphate hydrolases"/>
    <property type="match status" value="1"/>
</dbReference>
<dbReference type="InterPro" id="IPR025662">
    <property type="entry name" value="Sigma_54_int_dom_ATP-bd_1"/>
</dbReference>
<keyword evidence="1" id="KW-0547">Nucleotide-binding</keyword>
<feature type="domain" description="Sigma-54 factor interaction" evidence="6">
    <location>
        <begin position="302"/>
        <end position="531"/>
    </location>
</feature>
<dbReference type="CDD" id="cd00009">
    <property type="entry name" value="AAA"/>
    <property type="match status" value="1"/>
</dbReference>
<dbReference type="InterPro" id="IPR027417">
    <property type="entry name" value="P-loop_NTPase"/>
</dbReference>
<evidence type="ECO:0000259" key="6">
    <source>
        <dbReference type="PROSITE" id="PS50045"/>
    </source>
</evidence>
<keyword evidence="8" id="KW-1185">Reference proteome</keyword>
<evidence type="ECO:0000313" key="7">
    <source>
        <dbReference type="EMBL" id="MBB5143034.1"/>
    </source>
</evidence>
<dbReference type="InterPro" id="IPR003018">
    <property type="entry name" value="GAF"/>
</dbReference>
<evidence type="ECO:0000256" key="1">
    <source>
        <dbReference type="ARBA" id="ARBA00022741"/>
    </source>
</evidence>
<dbReference type="SUPFAM" id="SSF46689">
    <property type="entry name" value="Homeodomain-like"/>
    <property type="match status" value="1"/>
</dbReference>
<dbReference type="Gene3D" id="1.10.10.60">
    <property type="entry name" value="Homeodomain-like"/>
    <property type="match status" value="1"/>
</dbReference>
<dbReference type="GO" id="GO:0043565">
    <property type="term" value="F:sequence-specific DNA binding"/>
    <property type="evidence" value="ECO:0007669"/>
    <property type="project" value="InterPro"/>
</dbReference>
<dbReference type="PANTHER" id="PTHR32071">
    <property type="entry name" value="TRANSCRIPTIONAL REGULATORY PROTEIN"/>
    <property type="match status" value="1"/>
</dbReference>
<organism evidence="7 8">
    <name type="scientific">Desulfovibrio intestinalis</name>
    <dbReference type="NCBI Taxonomy" id="58621"/>
    <lineage>
        <taxon>Bacteria</taxon>
        <taxon>Pseudomonadati</taxon>
        <taxon>Thermodesulfobacteriota</taxon>
        <taxon>Desulfovibrionia</taxon>
        <taxon>Desulfovibrionales</taxon>
        <taxon>Desulfovibrionaceae</taxon>
        <taxon>Desulfovibrio</taxon>
    </lineage>
</organism>
<protein>
    <submittedName>
        <fullName evidence="7">Nif-specific regulatory protein</fullName>
    </submittedName>
</protein>
<evidence type="ECO:0000256" key="5">
    <source>
        <dbReference type="ARBA" id="ARBA00023163"/>
    </source>
</evidence>
<dbReference type="PROSITE" id="PS00675">
    <property type="entry name" value="SIGMA54_INTERACT_1"/>
    <property type="match status" value="1"/>
</dbReference>
<gene>
    <name evidence="7" type="ORF">HNQ38_001122</name>
</gene>
<keyword evidence="2" id="KW-0067">ATP-binding</keyword>
<dbReference type="InterPro" id="IPR025944">
    <property type="entry name" value="Sigma_54_int_dom_CS"/>
</dbReference>
<evidence type="ECO:0000256" key="2">
    <source>
        <dbReference type="ARBA" id="ARBA00022840"/>
    </source>
</evidence>